<dbReference type="PRINTS" id="PR01788">
    <property type="entry name" value="PROSTANOIDR"/>
</dbReference>
<evidence type="ECO:0000256" key="1">
    <source>
        <dbReference type="ARBA" id="ARBA00004651"/>
    </source>
</evidence>
<dbReference type="PANTHER" id="PTHR11866">
    <property type="entry name" value="G-PROTEIN COUPLED RECEPTOR FAMILY 1 MEMBER"/>
    <property type="match status" value="1"/>
</dbReference>
<dbReference type="PROSITE" id="PS00071">
    <property type="entry name" value="GAPDH"/>
    <property type="match status" value="1"/>
</dbReference>
<keyword evidence="5 14" id="KW-0812">Transmembrane</keyword>
<reference evidence="17" key="1">
    <citation type="journal article" date="2016" name="Nat. Commun.">
        <title>The channel catfish genome sequence provides insights into the evolution of scale formation in teleosts.</title>
        <authorList>
            <person name="Liu Z."/>
            <person name="Liu S."/>
            <person name="Yao J."/>
            <person name="Bao L."/>
            <person name="Zhang J."/>
            <person name="Li Y."/>
            <person name="Jiang C."/>
            <person name="Sun L."/>
            <person name="Wang R."/>
            <person name="Zhang Y."/>
            <person name="Zhou T."/>
            <person name="Zeng Q."/>
            <person name="Fu Q."/>
            <person name="Gao S."/>
            <person name="Li N."/>
            <person name="Koren S."/>
            <person name="Jiang Y."/>
            <person name="Zimin A."/>
            <person name="Xu P."/>
            <person name="Phillippy A.M."/>
            <person name="Geng X."/>
            <person name="Song L."/>
            <person name="Sun F."/>
            <person name="Li C."/>
            <person name="Wang X."/>
            <person name="Chen A."/>
            <person name="Jin Y."/>
            <person name="Yuan Z."/>
            <person name="Yang Y."/>
            <person name="Tan S."/>
            <person name="Peatman E."/>
            <person name="Lu J."/>
            <person name="Qin Z."/>
            <person name="Dunham R."/>
            <person name="Li Z."/>
            <person name="Sonstegard T."/>
            <person name="Feng J."/>
            <person name="Danzmann R.G."/>
            <person name="Schroeder S."/>
            <person name="Scheffler B."/>
            <person name="Duke M.V."/>
            <person name="Ballard L."/>
            <person name="Kucuktas H."/>
            <person name="Kaltenboeck L."/>
            <person name="Liu H."/>
            <person name="Armbruster J."/>
            <person name="Xie Y."/>
            <person name="Kirby M.L."/>
            <person name="Tian Y."/>
            <person name="Flanagan M.E."/>
            <person name="Mu W."/>
            <person name="Waldbieser G.C."/>
        </authorList>
    </citation>
    <scope>NUCLEOTIDE SEQUENCE [LARGE SCALE GENOMIC DNA]</scope>
    <source>
        <strain evidence="17">SDA103</strain>
    </source>
</reference>
<evidence type="ECO:0000256" key="8">
    <source>
        <dbReference type="ARBA" id="ARBA00023136"/>
    </source>
</evidence>
<evidence type="ECO:0000256" key="7">
    <source>
        <dbReference type="ARBA" id="ARBA00023040"/>
    </source>
</evidence>
<dbReference type="SUPFAM" id="SSF81321">
    <property type="entry name" value="Family A G protein-coupled receptor-like"/>
    <property type="match status" value="1"/>
</dbReference>
<keyword evidence="3" id="KW-1003">Cell membrane</keyword>
<dbReference type="InterPro" id="IPR008365">
    <property type="entry name" value="Prostanoid_rcpt"/>
</dbReference>
<feature type="transmembrane region" description="Helical" evidence="15">
    <location>
        <begin position="64"/>
        <end position="84"/>
    </location>
</feature>
<dbReference type="GO" id="GO:0005886">
    <property type="term" value="C:plasma membrane"/>
    <property type="evidence" value="ECO:0007669"/>
    <property type="project" value="UniProtKB-SubCell"/>
</dbReference>
<dbReference type="CTD" id="5737"/>
<dbReference type="PANTHER" id="PTHR11866:SF4">
    <property type="entry name" value="PROSTAGLANDIN F2-ALPHA RECEPTOR"/>
    <property type="match status" value="1"/>
</dbReference>
<organism evidence="17 18">
    <name type="scientific">Ictalurus punctatus</name>
    <name type="common">Channel catfish</name>
    <name type="synonym">Silurus punctatus</name>
    <dbReference type="NCBI Taxonomy" id="7998"/>
    <lineage>
        <taxon>Eukaryota</taxon>
        <taxon>Metazoa</taxon>
        <taxon>Chordata</taxon>
        <taxon>Craniata</taxon>
        <taxon>Vertebrata</taxon>
        <taxon>Euteleostomi</taxon>
        <taxon>Actinopterygii</taxon>
        <taxon>Neopterygii</taxon>
        <taxon>Teleostei</taxon>
        <taxon>Ostariophysi</taxon>
        <taxon>Siluriformes</taxon>
        <taxon>Ictaluridae</taxon>
        <taxon>Ictalurus</taxon>
    </lineage>
</organism>
<keyword evidence="8 15" id="KW-0472">Membrane</keyword>
<dbReference type="InterPro" id="IPR001105">
    <property type="entry name" value="Thbox_rcpt"/>
</dbReference>
<dbReference type="AlphaFoldDB" id="A0A2D0RRV6"/>
<comment type="similarity">
    <text evidence="14">Belongs to the G-protein coupled receptor 1 family.</text>
</comment>
<feature type="transmembrane region" description="Helical" evidence="15">
    <location>
        <begin position="250"/>
        <end position="276"/>
    </location>
</feature>
<reference evidence="18" key="2">
    <citation type="submission" date="2025-08" db="UniProtKB">
        <authorList>
            <consortium name="RefSeq"/>
        </authorList>
    </citation>
    <scope>IDENTIFICATION</scope>
    <source>
        <tissue evidence="18">Blood</tissue>
    </source>
</reference>
<dbReference type="InterPro" id="IPR000276">
    <property type="entry name" value="GPCR_Rhodpsn"/>
</dbReference>
<dbReference type="PRINTS" id="PR00429">
    <property type="entry name" value="THROMBOXANER"/>
</dbReference>
<dbReference type="InterPro" id="IPR020830">
    <property type="entry name" value="GlycerAld_3-P_DH_AS"/>
</dbReference>
<dbReference type="OMA" id="ILGHRNY"/>
<protein>
    <recommendedName>
        <fullName evidence="2">Thromboxane A2 receptor</fullName>
    </recommendedName>
    <alternativeName>
        <fullName evidence="13">Prostanoid TP receptor</fullName>
    </alternativeName>
</protein>
<feature type="transmembrane region" description="Helical" evidence="15">
    <location>
        <begin position="33"/>
        <end position="52"/>
    </location>
</feature>
<dbReference type="GO" id="GO:0007189">
    <property type="term" value="P:adenylate cyclase-activating G protein-coupled receptor signaling pathway"/>
    <property type="evidence" value="ECO:0007669"/>
    <property type="project" value="TreeGrafter"/>
</dbReference>
<evidence type="ECO:0000256" key="4">
    <source>
        <dbReference type="ARBA" id="ARBA00022553"/>
    </source>
</evidence>
<evidence type="ECO:0000256" key="15">
    <source>
        <dbReference type="SAM" id="Phobius"/>
    </source>
</evidence>
<dbReference type="PRINTS" id="PR00237">
    <property type="entry name" value="GPCRRHODOPSN"/>
</dbReference>
<evidence type="ECO:0000256" key="2">
    <source>
        <dbReference type="ARBA" id="ARBA00017628"/>
    </source>
</evidence>
<evidence type="ECO:0000256" key="12">
    <source>
        <dbReference type="ARBA" id="ARBA00023224"/>
    </source>
</evidence>
<evidence type="ECO:0000313" key="17">
    <source>
        <dbReference type="Proteomes" id="UP000221080"/>
    </source>
</evidence>
<feature type="transmembrane region" description="Helical" evidence="15">
    <location>
        <begin position="104"/>
        <end position="126"/>
    </location>
</feature>
<evidence type="ECO:0000259" key="16">
    <source>
        <dbReference type="PROSITE" id="PS50262"/>
    </source>
</evidence>
<comment type="subcellular location">
    <subcellularLocation>
        <location evidence="1">Cell membrane</location>
        <topology evidence="1">Multi-pass membrane protein</topology>
    </subcellularLocation>
</comment>
<feature type="transmembrane region" description="Helical" evidence="15">
    <location>
        <begin position="156"/>
        <end position="175"/>
    </location>
</feature>
<evidence type="ECO:0000256" key="6">
    <source>
        <dbReference type="ARBA" id="ARBA00022989"/>
    </source>
</evidence>
<keyword evidence="4" id="KW-0597">Phosphoprotein</keyword>
<proteinExistence type="inferred from homology"/>
<dbReference type="InterPro" id="IPR017452">
    <property type="entry name" value="GPCR_Rhodpsn_7TM"/>
</dbReference>
<dbReference type="STRING" id="7998.ENSIPUP00000019043"/>
<dbReference type="Gene3D" id="1.20.1070.10">
    <property type="entry name" value="Rhodopsin 7-helix transmembrane proteins"/>
    <property type="match status" value="1"/>
</dbReference>
<evidence type="ECO:0000256" key="3">
    <source>
        <dbReference type="ARBA" id="ARBA00022475"/>
    </source>
</evidence>
<keyword evidence="11" id="KW-0325">Glycoprotein</keyword>
<keyword evidence="9" id="KW-1015">Disulfide bond</keyword>
<keyword evidence="10 14" id="KW-0675">Receptor</keyword>
<gene>
    <name evidence="18" type="primary">ptgfr</name>
</gene>
<name>A0A2D0RRV6_ICTPU</name>
<dbReference type="PROSITE" id="PS00237">
    <property type="entry name" value="G_PROTEIN_RECEP_F1_1"/>
    <property type="match status" value="1"/>
</dbReference>
<evidence type="ECO:0000256" key="11">
    <source>
        <dbReference type="ARBA" id="ARBA00023180"/>
    </source>
</evidence>
<dbReference type="RefSeq" id="XP_017333234.1">
    <property type="nucleotide sequence ID" value="XM_017477745.3"/>
</dbReference>
<dbReference type="GO" id="GO:0004960">
    <property type="term" value="F:thromboxane receptor activity"/>
    <property type="evidence" value="ECO:0007669"/>
    <property type="project" value="InterPro"/>
</dbReference>
<keyword evidence="6 15" id="KW-1133">Transmembrane helix</keyword>
<keyword evidence="12 14" id="KW-0807">Transducer</keyword>
<dbReference type="FunFam" id="1.20.1070.10:FF:000163">
    <property type="entry name" value="Thromboxane A2 receptor"/>
    <property type="match status" value="1"/>
</dbReference>
<feature type="domain" description="G-protein coupled receptors family 1 profile" evidence="16">
    <location>
        <begin position="42"/>
        <end position="305"/>
    </location>
</feature>
<dbReference type="Proteomes" id="UP000221080">
    <property type="component" value="Chromosome 10"/>
</dbReference>
<keyword evidence="17" id="KW-1185">Reference proteome</keyword>
<dbReference type="Pfam" id="PF00001">
    <property type="entry name" value="7tm_1"/>
    <property type="match status" value="1"/>
</dbReference>
<dbReference type="GO" id="GO:0016620">
    <property type="term" value="F:oxidoreductase activity, acting on the aldehyde or oxo group of donors, NAD or NADP as acceptor"/>
    <property type="evidence" value="ECO:0007669"/>
    <property type="project" value="InterPro"/>
</dbReference>
<evidence type="ECO:0000313" key="18">
    <source>
        <dbReference type="RefSeq" id="XP_017333234.1"/>
    </source>
</evidence>
<sequence length="394" mass="44742">MSNNWTAETECLNSSTRSNSSCNTENISVTSSVISMTVGIISNTMALFILLKSYQRLRSRKSKAFSFLLFASGLVVTDFLGHLINGSLALYVYALNKEWESFDPQQVLCGFFGVCMSFFGLSPLLFGSIMAVERCIGVTCPLFHNTILTSYHINRLLPLTWIIALLVALLPVLVWRPYQVQDSRSWCFYRLVGVRDWLDMLLPMIFSVLGLLALLVSFVCNSVTGFTLLWSRMQKDCRCSPKSSLHSEMICQLLAIMTVSCVCWGPFLVTVIITSLQDKGEIVYSHLLLTLRLATWNQILDPWVYILLRRAVLKRLCLLAQRFYSPCPKHRPEFRWRFSTLGSSVRASSSVSSRPDSMCLKTRSSQPAGSMRELEWRREVCHKYILVRAKGPEC</sequence>
<dbReference type="PROSITE" id="PS50262">
    <property type="entry name" value="G_PROTEIN_RECEP_F1_2"/>
    <property type="match status" value="1"/>
</dbReference>
<dbReference type="GeneID" id="108270808"/>
<dbReference type="KEGG" id="ipu:108270808"/>
<evidence type="ECO:0000256" key="10">
    <source>
        <dbReference type="ARBA" id="ARBA00023170"/>
    </source>
</evidence>
<feature type="transmembrane region" description="Helical" evidence="15">
    <location>
        <begin position="204"/>
        <end position="229"/>
    </location>
</feature>
<evidence type="ECO:0000256" key="14">
    <source>
        <dbReference type="RuleBase" id="RU000688"/>
    </source>
</evidence>
<evidence type="ECO:0000256" key="13">
    <source>
        <dbReference type="ARBA" id="ARBA00029815"/>
    </source>
</evidence>
<dbReference type="GO" id="GO:0006954">
    <property type="term" value="P:inflammatory response"/>
    <property type="evidence" value="ECO:0007669"/>
    <property type="project" value="TreeGrafter"/>
</dbReference>
<dbReference type="GO" id="GO:0007204">
    <property type="term" value="P:positive regulation of cytosolic calcium ion concentration"/>
    <property type="evidence" value="ECO:0007669"/>
    <property type="project" value="TreeGrafter"/>
</dbReference>
<evidence type="ECO:0000256" key="9">
    <source>
        <dbReference type="ARBA" id="ARBA00023157"/>
    </source>
</evidence>
<dbReference type="OrthoDB" id="8949984at2759"/>
<dbReference type="GO" id="GO:0004958">
    <property type="term" value="F:prostaglandin F receptor activity"/>
    <property type="evidence" value="ECO:0007669"/>
    <property type="project" value="TreeGrafter"/>
</dbReference>
<accession>A0A2D0RRV6</accession>
<evidence type="ECO:0000256" key="5">
    <source>
        <dbReference type="ARBA" id="ARBA00022692"/>
    </source>
</evidence>
<keyword evidence="7 14" id="KW-0297">G-protein coupled receptor</keyword>